<keyword evidence="5" id="KW-1185">Reference proteome</keyword>
<protein>
    <recommendedName>
        <fullName evidence="3">Fibronectin type-III domain-containing protein</fullName>
    </recommendedName>
</protein>
<evidence type="ECO:0000256" key="2">
    <source>
        <dbReference type="SAM" id="Phobius"/>
    </source>
</evidence>
<dbReference type="InterPro" id="IPR006652">
    <property type="entry name" value="Kelch_1"/>
</dbReference>
<dbReference type="NCBIfam" id="TIGR04174">
    <property type="entry name" value="IPTL_CTERM"/>
    <property type="match status" value="1"/>
</dbReference>
<dbReference type="InterPro" id="IPR026442">
    <property type="entry name" value="IPTL_CTERM"/>
</dbReference>
<comment type="caution">
    <text evidence="4">The sequence shown here is derived from an EMBL/GenBank/DDBJ whole genome shotgun (WGS) entry which is preliminary data.</text>
</comment>
<evidence type="ECO:0000313" key="5">
    <source>
        <dbReference type="Proteomes" id="UP001549320"/>
    </source>
</evidence>
<feature type="domain" description="Fibronectin type-III" evidence="3">
    <location>
        <begin position="618"/>
        <end position="706"/>
    </location>
</feature>
<dbReference type="InterPro" id="IPR037293">
    <property type="entry name" value="Gal_Oxidase_central_sf"/>
</dbReference>
<proteinExistence type="predicted"/>
<feature type="region of interest" description="Disordered" evidence="1">
    <location>
        <begin position="1"/>
        <end position="27"/>
    </location>
</feature>
<dbReference type="Pfam" id="PF16640">
    <property type="entry name" value="Big_3_5"/>
    <property type="match status" value="1"/>
</dbReference>
<sequence length="925" mass="95781">MRRSGSLRLRSAVPASADQPHSEGQRQHVLTPMSDYAIRMMEAVRVPEVLKVLKAPKAFKAYSNWRASHFNRMKRCMHTAGLMLLAAAFQTSALAAWVPDEPMATERAQHASAFLDDGSVGVFTGVNRDGFVLNAERWAGGSWTSAGIVGISGNVAEAVTLGTGQVLVRTDGSMQARLYDPGTNSWSNAGMQTAQRTMPSMTLLPNGKVLVAGGSSENSAELYDPKTRTWTATGSMASPRRSHGAVLMRDGRVLVVSGFHNGTGEVLGAEIYDPLTGLWSPVAPPLVPRYYASLNLLADGRLLLAGGSTAVGATGQSEIYDPAANTWTATGTLNYPRNGMMGSQMAVATVLVSGKVFIAGGSDSARNTQKMTELYDPATGTWSDADLISVARDNGTAYLLPSGEVFLAGGYEAKPALAFFGESARYQPAVLMGPPAVLNTLPLLQRRGQALTLTGSGFKGAGGTSVPQLHLQRVENGNITLLPAASHTSTNFQSPLLGVLPAGLYMARLIVDGVPSAAQLVRFTDPAGTPTGTAGDQQVQLSWTAPLDDRGNPPVGYEVTSSPASPGCTTVAPAMQCTVTGLTNGTDYTFTVRARHANGLGPESSMSLAIRPIASLSAPNNPAAVAGDTAADVTWQAPDSDGGSAIVRYTVTAQQDGTKQCTTTGALGCTVSNLTNGTSYRFLIVANNGVTDSPAATTNEVVPQSTQTIDFPQPSQQIVGENYTPQATATSGLAVSISVDSGVCTIVTPGVVEFTATGSCTLRAAQAGNAAVAPAVDVVRTFNVVVPTQSIVVSSMPNPSLPNQAVKFTISVVSQASSQASTLAKAAPVPEGTIEISEGATSLGSAPLVAGVATITTTQLTTLGSHPIVARYSGDANYPAQSSATFDHMVASSIAVPVPTLSQWGLVLLSLLLGGWALGRKRVLG</sequence>
<name>A0ABV2Q861_9BURK</name>
<dbReference type="SUPFAM" id="SSF49265">
    <property type="entry name" value="Fibronectin type III"/>
    <property type="match status" value="1"/>
</dbReference>
<dbReference type="Pfam" id="PF00041">
    <property type="entry name" value="fn3"/>
    <property type="match status" value="2"/>
</dbReference>
<dbReference type="SUPFAM" id="SSF117281">
    <property type="entry name" value="Kelch motif"/>
    <property type="match status" value="2"/>
</dbReference>
<accession>A0ABV2Q861</accession>
<dbReference type="PANTHER" id="PTHR45632">
    <property type="entry name" value="LD33804P"/>
    <property type="match status" value="1"/>
</dbReference>
<dbReference type="Gene3D" id="2.60.40.10">
    <property type="entry name" value="Immunoglobulins"/>
    <property type="match status" value="3"/>
</dbReference>
<dbReference type="InterPro" id="IPR003961">
    <property type="entry name" value="FN3_dom"/>
</dbReference>
<evidence type="ECO:0000256" key="1">
    <source>
        <dbReference type="SAM" id="MobiDB-lite"/>
    </source>
</evidence>
<feature type="domain" description="Fibronectin type-III" evidence="3">
    <location>
        <begin position="522"/>
        <end position="616"/>
    </location>
</feature>
<dbReference type="Proteomes" id="UP001549320">
    <property type="component" value="Unassembled WGS sequence"/>
</dbReference>
<organism evidence="4 5">
    <name type="scientific">Ottowia thiooxydans</name>
    <dbReference type="NCBI Taxonomy" id="219182"/>
    <lineage>
        <taxon>Bacteria</taxon>
        <taxon>Pseudomonadati</taxon>
        <taxon>Pseudomonadota</taxon>
        <taxon>Betaproteobacteria</taxon>
        <taxon>Burkholderiales</taxon>
        <taxon>Comamonadaceae</taxon>
        <taxon>Ottowia</taxon>
    </lineage>
</organism>
<reference evidence="4 5" key="1">
    <citation type="submission" date="2024-06" db="EMBL/GenBank/DDBJ databases">
        <title>Sorghum-associated microbial communities from plants grown in Nebraska, USA.</title>
        <authorList>
            <person name="Schachtman D."/>
        </authorList>
    </citation>
    <scope>NUCLEOTIDE SEQUENCE [LARGE SCALE GENOMIC DNA]</scope>
    <source>
        <strain evidence="4 5">2709</strain>
    </source>
</reference>
<dbReference type="SMART" id="SM00612">
    <property type="entry name" value="Kelch"/>
    <property type="match status" value="4"/>
</dbReference>
<dbReference type="Gene3D" id="2.130.10.80">
    <property type="entry name" value="Galactose oxidase/kelch, beta-propeller"/>
    <property type="match status" value="3"/>
</dbReference>
<dbReference type="CDD" id="cd00063">
    <property type="entry name" value="FN3"/>
    <property type="match status" value="2"/>
</dbReference>
<dbReference type="PANTHER" id="PTHR45632:SF17">
    <property type="entry name" value="KELCH-LIKE PROTEIN 31"/>
    <property type="match status" value="1"/>
</dbReference>
<feature type="transmembrane region" description="Helical" evidence="2">
    <location>
        <begin position="76"/>
        <end position="98"/>
    </location>
</feature>
<keyword evidence="2" id="KW-1133">Transmembrane helix</keyword>
<evidence type="ECO:0000313" key="4">
    <source>
        <dbReference type="EMBL" id="MET4577219.1"/>
    </source>
</evidence>
<keyword evidence="2" id="KW-0812">Transmembrane</keyword>
<keyword evidence="2" id="KW-0472">Membrane</keyword>
<dbReference type="SMART" id="SM00060">
    <property type="entry name" value="FN3"/>
    <property type="match status" value="2"/>
</dbReference>
<dbReference type="PROSITE" id="PS50853">
    <property type="entry name" value="FN3"/>
    <property type="match status" value="2"/>
</dbReference>
<dbReference type="InterPro" id="IPR013783">
    <property type="entry name" value="Ig-like_fold"/>
</dbReference>
<dbReference type="EMBL" id="JBEPSH010000004">
    <property type="protein sequence ID" value="MET4577219.1"/>
    <property type="molecule type" value="Genomic_DNA"/>
</dbReference>
<dbReference type="Pfam" id="PF01344">
    <property type="entry name" value="Kelch_1"/>
    <property type="match status" value="1"/>
</dbReference>
<dbReference type="InterPro" id="IPR032109">
    <property type="entry name" value="Big_3_5"/>
</dbReference>
<evidence type="ECO:0000259" key="3">
    <source>
        <dbReference type="PROSITE" id="PS50853"/>
    </source>
</evidence>
<gene>
    <name evidence="4" type="ORF">ABIE13_002330</name>
</gene>
<dbReference type="InterPro" id="IPR015915">
    <property type="entry name" value="Kelch-typ_b-propeller"/>
</dbReference>
<dbReference type="Pfam" id="PF18203">
    <property type="entry name" value="IPTL-CTERM"/>
    <property type="match status" value="1"/>
</dbReference>
<dbReference type="InterPro" id="IPR036116">
    <property type="entry name" value="FN3_sf"/>
</dbReference>